<evidence type="ECO:0000313" key="2">
    <source>
        <dbReference type="Proteomes" id="UP000585474"/>
    </source>
</evidence>
<dbReference type="Proteomes" id="UP000585474">
    <property type="component" value="Unassembled WGS sequence"/>
</dbReference>
<reference evidence="1 2" key="1">
    <citation type="submission" date="2019-07" db="EMBL/GenBank/DDBJ databases">
        <title>De Novo Assembly of kiwifruit Actinidia rufa.</title>
        <authorList>
            <person name="Sugita-Konishi S."/>
            <person name="Sato K."/>
            <person name="Mori E."/>
            <person name="Abe Y."/>
            <person name="Kisaki G."/>
            <person name="Hamano K."/>
            <person name="Suezawa K."/>
            <person name="Otani M."/>
            <person name="Fukuda T."/>
            <person name="Manabe T."/>
            <person name="Gomi K."/>
            <person name="Tabuchi M."/>
            <person name="Akimitsu K."/>
            <person name="Kataoka I."/>
        </authorList>
    </citation>
    <scope>NUCLEOTIDE SEQUENCE [LARGE SCALE GENOMIC DNA]</scope>
    <source>
        <strain evidence="2">cv. Fuchu</strain>
    </source>
</reference>
<gene>
    <name evidence="1" type="ORF">Acr_16g0008860</name>
</gene>
<comment type="caution">
    <text evidence="1">The sequence shown here is derived from an EMBL/GenBank/DDBJ whole genome shotgun (WGS) entry which is preliminary data.</text>
</comment>
<accession>A0A7J0FZY9</accession>
<evidence type="ECO:0000313" key="1">
    <source>
        <dbReference type="EMBL" id="GFZ04262.1"/>
    </source>
</evidence>
<proteinExistence type="predicted"/>
<keyword evidence="2" id="KW-1185">Reference proteome</keyword>
<sequence length="195" mass="21582">MFCDLNGLGKRASSNWVVVLIGWGWTTRWTELGFRLKWAELDFAEGVQLESGWKWAASGNMPERFGLGLFIGRFGLDFGVTTPEPDPIDGRVGSIRQCHSPILSTITIPTLLSPATTNPPSPPNFRFKMVTTRVEASRRGWGYGVDGRGWVCVAKGGGRGWEGSRVQLLKDKKVRWIRGRSGEVRADGKFGILTV</sequence>
<organism evidence="1 2">
    <name type="scientific">Actinidia rufa</name>
    <dbReference type="NCBI Taxonomy" id="165716"/>
    <lineage>
        <taxon>Eukaryota</taxon>
        <taxon>Viridiplantae</taxon>
        <taxon>Streptophyta</taxon>
        <taxon>Embryophyta</taxon>
        <taxon>Tracheophyta</taxon>
        <taxon>Spermatophyta</taxon>
        <taxon>Magnoliopsida</taxon>
        <taxon>eudicotyledons</taxon>
        <taxon>Gunneridae</taxon>
        <taxon>Pentapetalae</taxon>
        <taxon>asterids</taxon>
        <taxon>Ericales</taxon>
        <taxon>Actinidiaceae</taxon>
        <taxon>Actinidia</taxon>
    </lineage>
</organism>
<dbReference type="AlphaFoldDB" id="A0A7J0FZY9"/>
<dbReference type="EMBL" id="BJWL01000016">
    <property type="protein sequence ID" value="GFZ04262.1"/>
    <property type="molecule type" value="Genomic_DNA"/>
</dbReference>
<name>A0A7J0FZY9_9ERIC</name>
<protein>
    <submittedName>
        <fullName evidence="1">Uncharacterized protein</fullName>
    </submittedName>
</protein>